<dbReference type="Proteomes" id="UP000694845">
    <property type="component" value="Unplaced"/>
</dbReference>
<dbReference type="AlphaFoldDB" id="A0A8B7XI29"/>
<evidence type="ECO:0000313" key="4">
    <source>
        <dbReference type="Proteomes" id="UP000694845"/>
    </source>
</evidence>
<dbReference type="PANTHER" id="PTHR31159:SF1">
    <property type="entry name" value="COMM DOMAIN-CONTAINING PROTEIN 3"/>
    <property type="match status" value="1"/>
</dbReference>
<sequence>MEFSAEVQEGLQLAGNTAHIPDKSFKYLLERVFEDIFKRPSARLLKEDGNLKSLDAAVVKQAYAALCTLALEGAKHDANLSNLSPLLEDCKWTTDRTESFINIFLDQKETVRVLLGNIRQSHPHIVDVDWRLDYYMKNNHKDKVNEALYLITLKTEEGDLQRKTKDIQFCCSLEQLQDLVSKLKDATRSLEKASLS</sequence>
<protein>
    <recommendedName>
        <fullName evidence="1">COMM domain-containing protein 3</fullName>
    </recommendedName>
</protein>
<reference evidence="5" key="1">
    <citation type="submission" date="2025-08" db="UniProtKB">
        <authorList>
            <consortium name="RefSeq"/>
        </authorList>
    </citation>
    <scope>IDENTIFICATION</scope>
</reference>
<dbReference type="KEGG" id="aplc:110973384"/>
<dbReference type="InterPro" id="IPR017920">
    <property type="entry name" value="COMM"/>
</dbReference>
<gene>
    <name evidence="5" type="primary">LOC110973384</name>
</gene>
<dbReference type="GO" id="GO:0006814">
    <property type="term" value="P:sodium ion transport"/>
    <property type="evidence" value="ECO:0007669"/>
    <property type="project" value="InterPro"/>
</dbReference>
<dbReference type="PANTHER" id="PTHR31159">
    <property type="entry name" value="COMM DOMAIN-CONTAINING PROTEIN 3"/>
    <property type="match status" value="1"/>
</dbReference>
<dbReference type="PROSITE" id="PS51269">
    <property type="entry name" value="COMM"/>
    <property type="match status" value="1"/>
</dbReference>
<dbReference type="OMA" id="DWRLDYC"/>
<dbReference type="Pfam" id="PF21672">
    <property type="entry name" value="COMM_HN"/>
    <property type="match status" value="1"/>
</dbReference>
<keyword evidence="4" id="KW-1185">Reference proteome</keyword>
<comment type="similarity">
    <text evidence="2">Belongs to the COMM domain-containing protein 3 family.</text>
</comment>
<organism evidence="4 5">
    <name type="scientific">Acanthaster planci</name>
    <name type="common">Crown-of-thorns starfish</name>
    <dbReference type="NCBI Taxonomy" id="133434"/>
    <lineage>
        <taxon>Eukaryota</taxon>
        <taxon>Metazoa</taxon>
        <taxon>Echinodermata</taxon>
        <taxon>Eleutherozoa</taxon>
        <taxon>Asterozoa</taxon>
        <taxon>Asteroidea</taxon>
        <taxon>Valvatacea</taxon>
        <taxon>Valvatida</taxon>
        <taxon>Acanthasteridae</taxon>
        <taxon>Acanthaster</taxon>
    </lineage>
</organism>
<dbReference type="OrthoDB" id="1917519at2759"/>
<evidence type="ECO:0000256" key="2">
    <source>
        <dbReference type="ARBA" id="ARBA00093469"/>
    </source>
</evidence>
<dbReference type="Pfam" id="PF07258">
    <property type="entry name" value="COMM_domain"/>
    <property type="match status" value="1"/>
</dbReference>
<evidence type="ECO:0000256" key="1">
    <source>
        <dbReference type="ARBA" id="ARBA00016548"/>
    </source>
</evidence>
<name>A0A8B7XI29_ACAPL</name>
<feature type="domain" description="COMM" evidence="3">
    <location>
        <begin position="124"/>
        <end position="194"/>
    </location>
</feature>
<dbReference type="RefSeq" id="XP_022079876.1">
    <property type="nucleotide sequence ID" value="XM_022224184.1"/>
</dbReference>
<dbReference type="InterPro" id="IPR037355">
    <property type="entry name" value="COMMD3"/>
</dbReference>
<dbReference type="GeneID" id="110973384"/>
<accession>A0A8B7XI29</accession>
<proteinExistence type="inferred from homology"/>
<evidence type="ECO:0000313" key="5">
    <source>
        <dbReference type="RefSeq" id="XP_022079876.1"/>
    </source>
</evidence>
<dbReference type="CDD" id="cd04751">
    <property type="entry name" value="Commd3"/>
    <property type="match status" value="1"/>
</dbReference>
<evidence type="ECO:0000259" key="3">
    <source>
        <dbReference type="PROSITE" id="PS51269"/>
    </source>
</evidence>